<reference evidence="1 2" key="1">
    <citation type="journal article" date="2014" name="Genome Announc.">
        <title>Draft genome sequences of the altered schaedler flora, a defined bacterial community from gnotobiotic mice.</title>
        <authorList>
            <person name="Wannemuehler M.J."/>
            <person name="Overstreet A.M."/>
            <person name="Ward D.V."/>
            <person name="Phillips G.J."/>
        </authorList>
    </citation>
    <scope>NUCLEOTIDE SEQUENCE [LARGE SCALE GENOMIC DNA]</scope>
    <source>
        <strain evidence="1 2">ASF492</strain>
    </source>
</reference>
<dbReference type="Proteomes" id="UP000012589">
    <property type="component" value="Unassembled WGS sequence"/>
</dbReference>
<dbReference type="InterPro" id="IPR015424">
    <property type="entry name" value="PyrdxlP-dep_Trfase"/>
</dbReference>
<sequence length="320" mass="37471">MKEIGGYPEFELKFHGNTYHNAAIGLNLARNAIVYIIQAKNYQRIYLPRLIGDSIPAVLRRNSIEYDYYPVDEHCRPLFHHKLGRKEAVLIINYYGQLSEPEIISYKKMWDRVILDNTQDFFAKPIAGIDTVYNARKYFGIPDGAYLYTDQRVNGSPEKNYSYNKLEYLVGRFEKDAGSFYQKFLEAEESMYLEEPKSISAFSENILRGISYEKVYKTRRKNFCCLHDRLVSLNRWSLSKGGGTYMYPFWSTKGGEVRRRLIAEKIYIPVLWPNVLEEMAEDTPEYQMAENILPLPIDQRYTEADMGYLADKLLNILKEI</sequence>
<organism evidence="1 2">
    <name type="scientific">Eubacterium plexicaudatum ASF492</name>
    <dbReference type="NCBI Taxonomy" id="1235802"/>
    <lineage>
        <taxon>Bacteria</taxon>
        <taxon>Bacillati</taxon>
        <taxon>Bacillota</taxon>
        <taxon>Clostridia</taxon>
        <taxon>Eubacteriales</taxon>
        <taxon>Eubacteriaceae</taxon>
        <taxon>Eubacterium</taxon>
    </lineage>
</organism>
<dbReference type="PATRIC" id="fig|1235802.3.peg.2689"/>
<dbReference type="EMBL" id="AQFT01000078">
    <property type="protein sequence ID" value="EMZ26566.1"/>
    <property type="molecule type" value="Genomic_DNA"/>
</dbReference>
<keyword evidence="2" id="KW-1185">Reference proteome</keyword>
<gene>
    <name evidence="1" type="ORF">C823_02544</name>
</gene>
<dbReference type="STRING" id="1235802.C823_02544"/>
<protein>
    <recommendedName>
        <fullName evidence="3">DegT/DnrJ/EryC1/StrS aminotransferase family protein</fullName>
    </recommendedName>
</protein>
<evidence type="ECO:0008006" key="3">
    <source>
        <dbReference type="Google" id="ProtNLM"/>
    </source>
</evidence>
<dbReference type="AlphaFoldDB" id="N2AEX2"/>
<comment type="caution">
    <text evidence="1">The sequence shown here is derived from an EMBL/GenBank/DDBJ whole genome shotgun (WGS) entry which is preliminary data.</text>
</comment>
<name>N2AEX2_9FIRM</name>
<dbReference type="eggNOG" id="COG0399">
    <property type="taxonomic scope" value="Bacteria"/>
</dbReference>
<accession>N2AEX2</accession>
<dbReference type="SUPFAM" id="SSF53383">
    <property type="entry name" value="PLP-dependent transferases"/>
    <property type="match status" value="1"/>
</dbReference>
<dbReference type="HOGENOM" id="CLU_059313_0_0_9"/>
<dbReference type="OrthoDB" id="8955051at2"/>
<evidence type="ECO:0000313" key="2">
    <source>
        <dbReference type="Proteomes" id="UP000012589"/>
    </source>
</evidence>
<proteinExistence type="predicted"/>
<evidence type="ECO:0000313" key="1">
    <source>
        <dbReference type="EMBL" id="EMZ26566.1"/>
    </source>
</evidence>